<dbReference type="Gene3D" id="3.90.550.10">
    <property type="entry name" value="Spore Coat Polysaccharide Biosynthesis Protein SpsA, Chain A"/>
    <property type="match status" value="1"/>
</dbReference>
<dbReference type="RefSeq" id="WP_227622799.1">
    <property type="nucleotide sequence ID" value="NZ_JAJEQO010000013.1"/>
</dbReference>
<feature type="domain" description="Glycosyltransferase 2-like" evidence="3">
    <location>
        <begin position="7"/>
        <end position="128"/>
    </location>
</feature>
<protein>
    <submittedName>
        <fullName evidence="4">Glycosyltransferase</fullName>
    </submittedName>
</protein>
<proteinExistence type="predicted"/>
<dbReference type="PANTHER" id="PTHR22916:SF51">
    <property type="entry name" value="GLYCOSYLTRANSFERASE EPSH-RELATED"/>
    <property type="match status" value="1"/>
</dbReference>
<reference evidence="4 5" key="1">
    <citation type="submission" date="2021-10" db="EMBL/GenBank/DDBJ databases">
        <title>Anaerobic single-cell dispensing facilitates the cultivation of human gut bacteria.</title>
        <authorList>
            <person name="Afrizal A."/>
        </authorList>
    </citation>
    <scope>NUCLEOTIDE SEQUENCE [LARGE SCALE GENOMIC DNA]</scope>
    <source>
        <strain evidence="4 5">CLA-AA-H223</strain>
    </source>
</reference>
<dbReference type="EMBL" id="JAJEQO010000013">
    <property type="protein sequence ID" value="MCC2213749.1"/>
    <property type="molecule type" value="Genomic_DNA"/>
</dbReference>
<evidence type="ECO:0000256" key="2">
    <source>
        <dbReference type="ARBA" id="ARBA00022679"/>
    </source>
</evidence>
<name>A0ABS8FGS6_9FIRM</name>
<accession>A0ABS8FGS6</accession>
<sequence>MKKKALSIIIPVYNVEAYLEQCVKSILDQWTPEVEVILVDDGSTDNSGKLCDKFAAQSKELIVVHQENGGLSAARNTGLRFATGRYITFVDSDDFIGDNSVQKILSWIEGSSADICFMNAWKLFPNGRKELLDVPIPHEMLCKGKLNAVKYLSEMNKYPGSAWGKLFRRTFLIQNNLDFPRDRRISEDLGFMRDCILKAERFDSLPIDFYYYRQGRSNSITNKVTKKSFDGVGKFVIESVEKLTLHKKAIGTLESYVMSFAAYEYSIMIWQYSCLTSEEKKASYLFLKEYKWVLEYGKSQKTLFVRKTSAILGLRITSSAMKIYMQLRK</sequence>
<gene>
    <name evidence="4" type="ORF">LKD34_09635</name>
</gene>
<organism evidence="4 5">
    <name type="scientific">Faecalibacterium hominis</name>
    <name type="common">ex Afrizal et al. 2022</name>
    <dbReference type="NCBI Taxonomy" id="2881265"/>
    <lineage>
        <taxon>Bacteria</taxon>
        <taxon>Bacillati</taxon>
        <taxon>Bacillota</taxon>
        <taxon>Clostridia</taxon>
        <taxon>Eubacteriales</taxon>
        <taxon>Oscillospiraceae</taxon>
        <taxon>Faecalibacterium</taxon>
    </lineage>
</organism>
<comment type="caution">
    <text evidence="4">The sequence shown here is derived from an EMBL/GenBank/DDBJ whole genome shotgun (WGS) entry which is preliminary data.</text>
</comment>
<evidence type="ECO:0000313" key="5">
    <source>
        <dbReference type="Proteomes" id="UP001199236"/>
    </source>
</evidence>
<evidence type="ECO:0000256" key="1">
    <source>
        <dbReference type="ARBA" id="ARBA00022676"/>
    </source>
</evidence>
<keyword evidence="5" id="KW-1185">Reference proteome</keyword>
<dbReference type="PANTHER" id="PTHR22916">
    <property type="entry name" value="GLYCOSYLTRANSFERASE"/>
    <property type="match status" value="1"/>
</dbReference>
<keyword evidence="1" id="KW-0328">Glycosyltransferase</keyword>
<dbReference type="Pfam" id="PF00535">
    <property type="entry name" value="Glycos_transf_2"/>
    <property type="match status" value="1"/>
</dbReference>
<dbReference type="InterPro" id="IPR029044">
    <property type="entry name" value="Nucleotide-diphossugar_trans"/>
</dbReference>
<evidence type="ECO:0000259" key="3">
    <source>
        <dbReference type="Pfam" id="PF00535"/>
    </source>
</evidence>
<keyword evidence="2" id="KW-0808">Transferase</keyword>
<dbReference type="Proteomes" id="UP001199236">
    <property type="component" value="Unassembled WGS sequence"/>
</dbReference>
<evidence type="ECO:0000313" key="4">
    <source>
        <dbReference type="EMBL" id="MCC2213749.1"/>
    </source>
</evidence>
<dbReference type="InterPro" id="IPR001173">
    <property type="entry name" value="Glyco_trans_2-like"/>
</dbReference>
<dbReference type="SUPFAM" id="SSF53448">
    <property type="entry name" value="Nucleotide-diphospho-sugar transferases"/>
    <property type="match status" value="1"/>
</dbReference>
<dbReference type="CDD" id="cd00761">
    <property type="entry name" value="Glyco_tranf_GTA_type"/>
    <property type="match status" value="1"/>
</dbReference>